<evidence type="ECO:0000313" key="2">
    <source>
        <dbReference type="Proteomes" id="UP000324222"/>
    </source>
</evidence>
<dbReference type="AlphaFoldDB" id="A0A5B7F7L2"/>
<dbReference type="EMBL" id="VSRR010004723">
    <property type="protein sequence ID" value="MPC40534.1"/>
    <property type="molecule type" value="Genomic_DNA"/>
</dbReference>
<keyword evidence="2" id="KW-1185">Reference proteome</keyword>
<dbReference type="InterPro" id="IPR013783">
    <property type="entry name" value="Ig-like_fold"/>
</dbReference>
<gene>
    <name evidence="1" type="ORF">E2C01_034096</name>
</gene>
<dbReference type="Gene3D" id="2.60.40.10">
    <property type="entry name" value="Immunoglobulins"/>
    <property type="match status" value="1"/>
</dbReference>
<reference evidence="1 2" key="1">
    <citation type="submission" date="2019-05" db="EMBL/GenBank/DDBJ databases">
        <title>Another draft genome of Portunus trituberculatus and its Hox gene families provides insights of decapod evolution.</title>
        <authorList>
            <person name="Jeong J.-H."/>
            <person name="Song I."/>
            <person name="Kim S."/>
            <person name="Choi T."/>
            <person name="Kim D."/>
            <person name="Ryu S."/>
            <person name="Kim W."/>
        </authorList>
    </citation>
    <scope>NUCLEOTIDE SEQUENCE [LARGE SCALE GENOMIC DNA]</scope>
    <source>
        <tissue evidence="1">Muscle</tissue>
    </source>
</reference>
<dbReference type="Proteomes" id="UP000324222">
    <property type="component" value="Unassembled WGS sequence"/>
</dbReference>
<accession>A0A5B7F7L2</accession>
<sequence length="96" mass="10875">MPTSEDGNVTTSAVTLLPQPEDDGSYLQCVAETHAAPATLEDTWSLTVHCYSYSWRESREVSASRLSEEFTTQFKDKYWSLFVVKTSEKLRISLYG</sequence>
<dbReference type="OrthoDB" id="8825892at2759"/>
<proteinExistence type="predicted"/>
<name>A0A5B7F7L2_PORTR</name>
<protein>
    <recommendedName>
        <fullName evidence="3">Ig-like domain-containing protein</fullName>
    </recommendedName>
</protein>
<evidence type="ECO:0008006" key="3">
    <source>
        <dbReference type="Google" id="ProtNLM"/>
    </source>
</evidence>
<organism evidence="1 2">
    <name type="scientific">Portunus trituberculatus</name>
    <name type="common">Swimming crab</name>
    <name type="synonym">Neptunus trituberculatus</name>
    <dbReference type="NCBI Taxonomy" id="210409"/>
    <lineage>
        <taxon>Eukaryota</taxon>
        <taxon>Metazoa</taxon>
        <taxon>Ecdysozoa</taxon>
        <taxon>Arthropoda</taxon>
        <taxon>Crustacea</taxon>
        <taxon>Multicrustacea</taxon>
        <taxon>Malacostraca</taxon>
        <taxon>Eumalacostraca</taxon>
        <taxon>Eucarida</taxon>
        <taxon>Decapoda</taxon>
        <taxon>Pleocyemata</taxon>
        <taxon>Brachyura</taxon>
        <taxon>Eubrachyura</taxon>
        <taxon>Portunoidea</taxon>
        <taxon>Portunidae</taxon>
        <taxon>Portuninae</taxon>
        <taxon>Portunus</taxon>
    </lineage>
</organism>
<comment type="caution">
    <text evidence="1">The sequence shown here is derived from an EMBL/GenBank/DDBJ whole genome shotgun (WGS) entry which is preliminary data.</text>
</comment>
<evidence type="ECO:0000313" key="1">
    <source>
        <dbReference type="EMBL" id="MPC40534.1"/>
    </source>
</evidence>